<keyword evidence="3" id="KW-1133">Transmembrane helix</keyword>
<proteinExistence type="predicted"/>
<keyword evidence="2" id="KW-0812">Transmembrane</keyword>
<evidence type="ECO:0000313" key="8">
    <source>
        <dbReference type="Proteomes" id="UP001341281"/>
    </source>
</evidence>
<dbReference type="PANTHER" id="PTHR11814">
    <property type="entry name" value="SULFATE TRANSPORTER"/>
    <property type="match status" value="1"/>
</dbReference>
<dbReference type="Pfam" id="PF00916">
    <property type="entry name" value="Sulfate_transp"/>
    <property type="match status" value="1"/>
</dbReference>
<dbReference type="AlphaFoldDB" id="A0AAQ3SLT0"/>
<reference evidence="7 8" key="1">
    <citation type="submission" date="2024-02" db="EMBL/GenBank/DDBJ databases">
        <title>High-quality chromosome-scale genome assembly of Pensacola bahiagrass (Paspalum notatum Flugge var. saurae).</title>
        <authorList>
            <person name="Vega J.M."/>
            <person name="Podio M."/>
            <person name="Orjuela J."/>
            <person name="Siena L.A."/>
            <person name="Pessino S.C."/>
            <person name="Combes M.C."/>
            <person name="Mariac C."/>
            <person name="Albertini E."/>
            <person name="Pupilli F."/>
            <person name="Ortiz J.P.A."/>
            <person name="Leblanc O."/>
        </authorList>
    </citation>
    <scope>NUCLEOTIDE SEQUENCE [LARGE SCALE GENOMIC DNA]</scope>
    <source>
        <strain evidence="7">R1</strain>
        <tissue evidence="7">Leaf</tissue>
    </source>
</reference>
<evidence type="ECO:0000259" key="6">
    <source>
        <dbReference type="Pfam" id="PF00916"/>
    </source>
</evidence>
<dbReference type="Proteomes" id="UP001341281">
    <property type="component" value="Chromosome 02"/>
</dbReference>
<feature type="domain" description="SLC26A/SulP transporter" evidence="6">
    <location>
        <begin position="92"/>
        <end position="161"/>
    </location>
</feature>
<sequence length="162" mass="17824">MPRAVSDGGEDHEADVASRTSSQRHMDSGYKVGVLPKKNVLAEFSDAVREMFFFDDPLRQHKDQPLSKKVWLGAQHVFPVLYWSKHYSLDMFKGDFIAGLTIGSLCIPQDIGYSKLANLPPQVGLYSSFVPPLVYAVMGSSRELAIGPVAVVSLLLGTLLQN</sequence>
<dbReference type="EMBL" id="CP144746">
    <property type="protein sequence ID" value="WVZ55830.1"/>
    <property type="molecule type" value="Genomic_DNA"/>
</dbReference>
<evidence type="ECO:0000256" key="4">
    <source>
        <dbReference type="ARBA" id="ARBA00023136"/>
    </source>
</evidence>
<gene>
    <name evidence="7" type="ORF">U9M48_006439</name>
</gene>
<comment type="subcellular location">
    <subcellularLocation>
        <location evidence="1">Membrane</location>
        <topology evidence="1">Multi-pass membrane protein</topology>
    </subcellularLocation>
</comment>
<dbReference type="InterPro" id="IPR001902">
    <property type="entry name" value="SLC26A/SulP_fam"/>
</dbReference>
<keyword evidence="4" id="KW-0472">Membrane</keyword>
<evidence type="ECO:0000256" key="3">
    <source>
        <dbReference type="ARBA" id="ARBA00022989"/>
    </source>
</evidence>
<dbReference type="InterPro" id="IPR018045">
    <property type="entry name" value="S04_transporter_CS"/>
</dbReference>
<accession>A0AAQ3SLT0</accession>
<evidence type="ECO:0000256" key="2">
    <source>
        <dbReference type="ARBA" id="ARBA00022692"/>
    </source>
</evidence>
<keyword evidence="8" id="KW-1185">Reference proteome</keyword>
<name>A0AAQ3SLT0_PASNO</name>
<organism evidence="7 8">
    <name type="scientific">Paspalum notatum var. saurae</name>
    <dbReference type="NCBI Taxonomy" id="547442"/>
    <lineage>
        <taxon>Eukaryota</taxon>
        <taxon>Viridiplantae</taxon>
        <taxon>Streptophyta</taxon>
        <taxon>Embryophyta</taxon>
        <taxon>Tracheophyta</taxon>
        <taxon>Spermatophyta</taxon>
        <taxon>Magnoliopsida</taxon>
        <taxon>Liliopsida</taxon>
        <taxon>Poales</taxon>
        <taxon>Poaceae</taxon>
        <taxon>PACMAD clade</taxon>
        <taxon>Panicoideae</taxon>
        <taxon>Andropogonodae</taxon>
        <taxon>Paspaleae</taxon>
        <taxon>Paspalinae</taxon>
        <taxon>Paspalum</taxon>
    </lineage>
</organism>
<dbReference type="PROSITE" id="PS01130">
    <property type="entry name" value="SLC26A"/>
    <property type="match status" value="1"/>
</dbReference>
<dbReference type="GO" id="GO:0016020">
    <property type="term" value="C:membrane"/>
    <property type="evidence" value="ECO:0007669"/>
    <property type="project" value="UniProtKB-SubCell"/>
</dbReference>
<feature type="region of interest" description="Disordered" evidence="5">
    <location>
        <begin position="1"/>
        <end position="24"/>
    </location>
</feature>
<evidence type="ECO:0000256" key="1">
    <source>
        <dbReference type="ARBA" id="ARBA00004141"/>
    </source>
</evidence>
<protein>
    <recommendedName>
        <fullName evidence="6">SLC26A/SulP transporter domain-containing protein</fullName>
    </recommendedName>
</protein>
<evidence type="ECO:0000256" key="5">
    <source>
        <dbReference type="SAM" id="MobiDB-lite"/>
    </source>
</evidence>
<evidence type="ECO:0000313" key="7">
    <source>
        <dbReference type="EMBL" id="WVZ55830.1"/>
    </source>
</evidence>
<dbReference type="GO" id="GO:0008271">
    <property type="term" value="F:secondary active sulfate transmembrane transporter activity"/>
    <property type="evidence" value="ECO:0007669"/>
    <property type="project" value="InterPro"/>
</dbReference>
<dbReference type="InterPro" id="IPR011547">
    <property type="entry name" value="SLC26A/SulP_dom"/>
</dbReference>